<dbReference type="Proteomes" id="UP000422108">
    <property type="component" value="Chromosome"/>
</dbReference>
<sequence>MIEALLNFIVDHQYPKMEQYKKVFAANSVSPAIYFVSMYNPFQSCNTTGEKIRFVPSFFLPPWKRSTVGSPPSSTKIKNERTQLFLNYQIIFDQLGVPVDPVILPIAYIEAILNFAQMESSTQKTDYPKLTKLQHAG</sequence>
<accession>A0A5K8AAV8</accession>
<dbReference type="AlphaFoldDB" id="A0A5K8AAV8"/>
<dbReference type="EMBL" id="AP021879">
    <property type="protein sequence ID" value="BBO89727.1"/>
    <property type="molecule type" value="Genomic_DNA"/>
</dbReference>
<reference evidence="1 2" key="1">
    <citation type="submission" date="2019-11" db="EMBL/GenBank/DDBJ databases">
        <title>Comparative genomics of hydrocarbon-degrading Desulfosarcina strains.</title>
        <authorList>
            <person name="Watanabe M."/>
            <person name="Kojima H."/>
            <person name="Fukui M."/>
        </authorList>
    </citation>
    <scope>NUCLEOTIDE SEQUENCE [LARGE SCALE GENOMIC DNA]</scope>
    <source>
        <strain evidence="2">oXyS1</strain>
    </source>
</reference>
<keyword evidence="2" id="KW-1185">Reference proteome</keyword>
<evidence type="ECO:0000313" key="1">
    <source>
        <dbReference type="EMBL" id="BBO89727.1"/>
    </source>
</evidence>
<evidence type="ECO:0000313" key="2">
    <source>
        <dbReference type="Proteomes" id="UP000422108"/>
    </source>
</evidence>
<proteinExistence type="predicted"/>
<organism evidence="1 2">
    <name type="scientific">Desulfosarcina ovata subsp. ovata</name>
    <dbReference type="NCBI Taxonomy" id="2752305"/>
    <lineage>
        <taxon>Bacteria</taxon>
        <taxon>Pseudomonadati</taxon>
        <taxon>Thermodesulfobacteriota</taxon>
        <taxon>Desulfobacteria</taxon>
        <taxon>Desulfobacterales</taxon>
        <taxon>Desulfosarcinaceae</taxon>
        <taxon>Desulfosarcina</taxon>
    </lineage>
</organism>
<name>A0A5K8AAV8_9BACT</name>
<protein>
    <submittedName>
        <fullName evidence="1">Uncharacterized protein</fullName>
    </submittedName>
</protein>
<gene>
    <name evidence="1" type="ORF">DSCOOX_29070</name>
</gene>